<dbReference type="EMBL" id="JAZDQV010000006">
    <property type="protein sequence ID" value="MEE1877630.1"/>
    <property type="molecule type" value="Genomic_DNA"/>
</dbReference>
<comment type="caution">
    <text evidence="1">The sequence shown here is derived from an EMBL/GenBank/DDBJ whole genome shotgun (WGS) entry which is preliminary data.</text>
</comment>
<evidence type="ECO:0000313" key="1">
    <source>
        <dbReference type="EMBL" id="MEE1877630.1"/>
    </source>
</evidence>
<keyword evidence="2" id="KW-1185">Reference proteome</keyword>
<name>A0ABU7GFT7_9SPHN</name>
<dbReference type="Proteomes" id="UP001343492">
    <property type="component" value="Unassembled WGS sequence"/>
</dbReference>
<gene>
    <name evidence="1" type="ORF">VRS74_08045</name>
</gene>
<evidence type="ECO:0000313" key="2">
    <source>
        <dbReference type="Proteomes" id="UP001343492"/>
    </source>
</evidence>
<proteinExistence type="predicted"/>
<accession>A0ABU7GFT7</accession>
<protein>
    <submittedName>
        <fullName evidence="1">Uncharacterized protein</fullName>
    </submittedName>
</protein>
<reference evidence="1 2" key="1">
    <citation type="submission" date="2024-01" db="EMBL/GenBank/DDBJ databases">
        <title>The genome sequence of Erythrobacteraceae sp. strain 1XM1-14.</title>
        <authorList>
            <person name="Liu Y."/>
        </authorList>
    </citation>
    <scope>NUCLEOTIDE SEQUENCE [LARGE SCALE GENOMIC DNA]</scope>
    <source>
        <strain evidence="1 2">1XM1-14</strain>
    </source>
</reference>
<organism evidence="1 2">
    <name type="scientific">Altererythrobacter litoralis</name>
    <dbReference type="NCBI Taxonomy" id="3113904"/>
    <lineage>
        <taxon>Bacteria</taxon>
        <taxon>Pseudomonadati</taxon>
        <taxon>Pseudomonadota</taxon>
        <taxon>Alphaproteobacteria</taxon>
        <taxon>Sphingomonadales</taxon>
        <taxon>Erythrobacteraceae</taxon>
        <taxon>Altererythrobacter</taxon>
    </lineage>
</organism>
<sequence length="322" mass="34875">MHVRPEIAALRSDKAKQARLRDAMDAAQARWRARPQVAQVLADLKCYAAGAELDSLARLNELLGSFEHAEALVAQWCRDFLGPLRHEPLAQVPLRHHYGQGFATMQLASEGGAALSLAVYEEKADFTPPRSAVFSDRELHELVLAGSGGASIHQVRGGHGARVRIESERRALRAGSRLAIIGGHAARQIGQVAGQMVILQLTRVPDRPGLTREYAIPSGELPMQSSGDKRASQCEMAMAVLGAMERRDAAGAIAEMAQSGPDHLRWEALRHTLALDSGRGMRRLERIASEAGDPLAEPARRLHAQLLAAHPQLADREAPCPA</sequence>
<dbReference type="RefSeq" id="WP_354144729.1">
    <property type="nucleotide sequence ID" value="NZ_JAZDQV010000006.1"/>
</dbReference>